<evidence type="ECO:0000313" key="2">
    <source>
        <dbReference type="Proteomes" id="UP001460202"/>
    </source>
</evidence>
<dbReference type="Proteomes" id="UP001460202">
    <property type="component" value="Unassembled WGS sequence"/>
</dbReference>
<accession>A0ABV1GW30</accession>
<dbReference type="InterPro" id="IPR006427">
    <property type="entry name" value="Portal_HK97"/>
</dbReference>
<keyword evidence="2" id="KW-1185">Reference proteome</keyword>
<gene>
    <name evidence="1" type="ORF">WMO46_04945</name>
</gene>
<proteinExistence type="predicted"/>
<sequence length="384" mass="43970">MAVNKVITADSVADATHQPYITEEGALNLTAVWACVRILSETVGTLPLHLYRRTVRGRERQYDHLCHRLVQVPNSYSTRFDLMHHLMVSCALWGNGYARIFRDKRYRPVRLKFIHPARIEPLLTDNDELFYRSDTGELLPNEDVIHLRGLSTNGYKGKSPIAVHRDNLALSVSAQLYGKRFFDQGGNMSGVFKYPSTLKPEAYQRLKKDLIAQSVGLHNAHVPLLLEGGMTYERISIPPEDAQFIATRKFQKTEIATIYGIPPHMIADLERATNNNIEHQGMEFVQYCLMPYLVRIEEEFNRKLLREDEFGEYYFLFGLNGLLRGDAKTRSEYYKNMNIVGAMSANEIRSLEDMNSYDGGDEYFVQMNMQPVTTAVKPETNGTE</sequence>
<dbReference type="RefSeq" id="WP_129652108.1">
    <property type="nucleotide sequence ID" value="NZ_JBBMFL010000004.1"/>
</dbReference>
<dbReference type="Pfam" id="PF04860">
    <property type="entry name" value="Phage_portal"/>
    <property type="match status" value="1"/>
</dbReference>
<dbReference type="EMBL" id="JBBMFL010000004">
    <property type="protein sequence ID" value="MEQ2544293.1"/>
    <property type="molecule type" value="Genomic_DNA"/>
</dbReference>
<dbReference type="InterPro" id="IPR006944">
    <property type="entry name" value="Phage/GTA_portal"/>
</dbReference>
<name>A0ABV1GW30_9BACT</name>
<organism evidence="1 2">
    <name type="scientific">Alistipes intestinihominis</name>
    <dbReference type="NCBI Taxonomy" id="3133172"/>
    <lineage>
        <taxon>Bacteria</taxon>
        <taxon>Pseudomonadati</taxon>
        <taxon>Bacteroidota</taxon>
        <taxon>Bacteroidia</taxon>
        <taxon>Bacteroidales</taxon>
        <taxon>Rikenellaceae</taxon>
        <taxon>Alistipes</taxon>
    </lineage>
</organism>
<dbReference type="GeneID" id="78181090"/>
<evidence type="ECO:0000313" key="1">
    <source>
        <dbReference type="EMBL" id="MEQ2544293.1"/>
    </source>
</evidence>
<dbReference type="NCBIfam" id="TIGR01537">
    <property type="entry name" value="portal_HK97"/>
    <property type="match status" value="1"/>
</dbReference>
<reference evidence="1 2" key="1">
    <citation type="submission" date="2024-03" db="EMBL/GenBank/DDBJ databases">
        <title>Human intestinal bacterial collection.</title>
        <authorList>
            <person name="Pauvert C."/>
            <person name="Hitch T.C.A."/>
            <person name="Clavel T."/>
        </authorList>
    </citation>
    <scope>NUCLEOTIDE SEQUENCE [LARGE SCALE GENOMIC DNA]</scope>
    <source>
        <strain evidence="1 2">CLA-KB-H122</strain>
    </source>
</reference>
<protein>
    <submittedName>
        <fullName evidence="1">Phage portal protein</fullName>
    </submittedName>
</protein>
<comment type="caution">
    <text evidence="1">The sequence shown here is derived from an EMBL/GenBank/DDBJ whole genome shotgun (WGS) entry which is preliminary data.</text>
</comment>